<dbReference type="CDD" id="cd03344">
    <property type="entry name" value="GroEL"/>
    <property type="match status" value="1"/>
</dbReference>
<evidence type="ECO:0000256" key="2">
    <source>
        <dbReference type="ARBA" id="ARBA00022741"/>
    </source>
</evidence>
<dbReference type="PANTHER" id="PTHR45633">
    <property type="entry name" value="60 KDA HEAT SHOCK PROTEIN, MITOCHONDRIAL"/>
    <property type="match status" value="1"/>
</dbReference>
<dbReference type="GO" id="GO:0140662">
    <property type="term" value="F:ATP-dependent protein folding chaperone"/>
    <property type="evidence" value="ECO:0007669"/>
    <property type="project" value="InterPro"/>
</dbReference>
<evidence type="ECO:0000256" key="4">
    <source>
        <dbReference type="ARBA" id="ARBA00023186"/>
    </source>
</evidence>
<protein>
    <recommendedName>
        <fullName evidence="6">Chaperonin GroEL, chloroplastic</fullName>
    </recommendedName>
</protein>
<dbReference type="GO" id="GO:0042026">
    <property type="term" value="P:protein refolding"/>
    <property type="evidence" value="ECO:0007669"/>
    <property type="project" value="InterPro"/>
</dbReference>
<keyword evidence="2 6" id="KW-0547">Nucleotide-binding</keyword>
<dbReference type="Gene3D" id="3.50.7.10">
    <property type="entry name" value="GroEL"/>
    <property type="match status" value="1"/>
</dbReference>
<evidence type="ECO:0000256" key="1">
    <source>
        <dbReference type="ARBA" id="ARBA00006607"/>
    </source>
</evidence>
<accession>G1E754</accession>
<dbReference type="PRINTS" id="PR00298">
    <property type="entry name" value="CHAPERONIN60"/>
</dbReference>
<evidence type="ECO:0000256" key="5">
    <source>
        <dbReference type="RuleBase" id="RU000418"/>
    </source>
</evidence>
<dbReference type="SUPFAM" id="SSF52029">
    <property type="entry name" value="GroEL apical domain-like"/>
    <property type="match status" value="1"/>
</dbReference>
<comment type="subunit">
    <text evidence="6">Forms a cylinder of 14 subunits composed of two heptameric rings stacked back-to-back. Interacts with the co-chaperonin GroES.</text>
</comment>
<proteinExistence type="inferred from homology"/>
<gene>
    <name evidence="7" type="primary">groEL</name>
</gene>
<dbReference type="AlphaFoldDB" id="G1E754"/>
<geneLocation type="chloroplast" evidence="7"/>
<keyword evidence="6 7" id="KW-0150">Chloroplast</keyword>
<dbReference type="InterPro" id="IPR027413">
    <property type="entry name" value="GROEL-like_equatorial_sf"/>
</dbReference>
<keyword evidence="3 6" id="KW-0067">ATP-binding</keyword>
<dbReference type="GO" id="GO:0005524">
    <property type="term" value="F:ATP binding"/>
    <property type="evidence" value="ECO:0007669"/>
    <property type="project" value="UniProtKB-KW"/>
</dbReference>
<dbReference type="NCBIfam" id="NF009487">
    <property type="entry name" value="PRK12849.1"/>
    <property type="match status" value="1"/>
</dbReference>
<dbReference type="NCBIfam" id="NF009488">
    <property type="entry name" value="PRK12850.1"/>
    <property type="match status" value="1"/>
</dbReference>
<dbReference type="NCBIfam" id="NF000592">
    <property type="entry name" value="PRK00013.1"/>
    <property type="match status" value="1"/>
</dbReference>
<organism evidence="7">
    <name type="scientific">Karlodinium veneficum</name>
    <name type="common">Dinoflagellate</name>
    <name type="synonym">Karlodinium micrum</name>
    <dbReference type="NCBI Taxonomy" id="407301"/>
    <lineage>
        <taxon>Eukaryota</taxon>
        <taxon>Sar</taxon>
        <taxon>Alveolata</taxon>
        <taxon>Dinophyceae</taxon>
        <taxon>Gymnodiniales</taxon>
        <taxon>Kareniaceae</taxon>
        <taxon>Karlodinium</taxon>
    </lineage>
</organism>
<dbReference type="Gene3D" id="1.10.560.10">
    <property type="entry name" value="GroEL-like equatorial domain"/>
    <property type="match status" value="1"/>
</dbReference>
<dbReference type="InterPro" id="IPR001844">
    <property type="entry name" value="Cpn60/GroEL"/>
</dbReference>
<comment type="subcellular location">
    <subcellularLocation>
        <location evidence="6">Plastid</location>
        <location evidence="6">Chloroplast</location>
    </subcellularLocation>
</comment>
<dbReference type="InterPro" id="IPR027410">
    <property type="entry name" value="TCP-1-like_intermed_sf"/>
</dbReference>
<evidence type="ECO:0000256" key="6">
    <source>
        <dbReference type="RuleBase" id="RU003387"/>
    </source>
</evidence>
<name>G1E754_KARVE</name>
<dbReference type="GO" id="GO:0009507">
    <property type="term" value="C:chloroplast"/>
    <property type="evidence" value="ECO:0007669"/>
    <property type="project" value="UniProtKB-SubCell"/>
</dbReference>
<reference evidence="7" key="1">
    <citation type="journal article" date="2011" name="PLoS ONE">
        <title>Genome evolution of a tertiary dinoflagellate plastid.</title>
        <authorList>
            <person name="Gabrielsen T.M."/>
            <person name="Minge M.A."/>
            <person name="Espelund M."/>
            <person name="Tooming-Klunderud A."/>
            <person name="Patil V."/>
            <person name="Nederbragt A.J."/>
            <person name="Otis C."/>
            <person name="Turmel M."/>
            <person name="Shalchian-Tabrizi K."/>
            <person name="Lemieux C."/>
            <person name="Jakobsen K.S."/>
        </authorList>
    </citation>
    <scope>NUCLEOTIDE SEQUENCE</scope>
</reference>
<dbReference type="PROSITE" id="PS00296">
    <property type="entry name" value="CHAPERONINS_CPN60"/>
    <property type="match status" value="1"/>
</dbReference>
<dbReference type="InterPro" id="IPR002423">
    <property type="entry name" value="Cpn60/GroEL/TCP-1"/>
</dbReference>
<comment type="function">
    <text evidence="6">Together with its co-chaperonin GroES, plays an essential role in assisting protein folding. The GroEL-GroES system forms a nano-cage that allows encapsulation of the non-native substrate proteins and provides a physical environment optimized to promote and accelerate protein folding.</text>
</comment>
<dbReference type="NCBIfam" id="TIGR02348">
    <property type="entry name" value="GroEL"/>
    <property type="match status" value="1"/>
</dbReference>
<evidence type="ECO:0000256" key="3">
    <source>
        <dbReference type="ARBA" id="ARBA00022840"/>
    </source>
</evidence>
<dbReference type="InterPro" id="IPR018370">
    <property type="entry name" value="Chaperonin_Cpn60_CS"/>
</dbReference>
<dbReference type="Gene3D" id="3.30.260.10">
    <property type="entry name" value="TCP-1-like chaperonin intermediate domain"/>
    <property type="match status" value="1"/>
</dbReference>
<dbReference type="EMBL" id="JN039300">
    <property type="protein sequence ID" value="AEJ72943.1"/>
    <property type="molecule type" value="Genomic_DNA"/>
</dbReference>
<comment type="similarity">
    <text evidence="1 5">Belongs to the chaperonin (HSP60) family.</text>
</comment>
<sequence>MDILTKTISITLGPKGQNVVISKKFKPPQIINDGVAIAKEIHLINKLENVGVCLLRQTASKTNTTVGDGTTTSTVIAHTLITQGLRNLAVGVNPIKLKFGIEKSTQFVVNKINDYSRLIKYLLDIQNIATVAAGNDLEVGKIIIAAVEKVGREGLISIEESYTMTTELKILEGMCLEHGFLSSYFITNKDRMEIILDNSYILLTDNKIYFAKIELLPTLNMVSLLNKPLLIISDSIERSPLSTLITNKVRGIIQVVAIQSPGFGNRRIALLNDLAILTGSQVIGAEIGLTLTTIKLKYLGKAHRTIVEKEKTNIISNFNKTAILTRCEQLKRNLEIINSTYEKQKLHERIANLSGGVAVIKVGASTLTELKDRKLRLEDAVNATKASVEEGIVPGGGATLAYVANELVVWVKYNLFKDEQLGGMMLSNTLSTPLKQIVLNAGYNGHLIFDCVKKKSFKIGYEVCSNSLKNMFEAGIIDAAKVTRLTIQNASSISCMILTTDCMIVF</sequence>
<dbReference type="SUPFAM" id="SSF48592">
    <property type="entry name" value="GroEL equatorial domain-like"/>
    <property type="match status" value="1"/>
</dbReference>
<evidence type="ECO:0000313" key="7">
    <source>
        <dbReference type="EMBL" id="AEJ72943.1"/>
    </source>
</evidence>
<dbReference type="InterPro" id="IPR027409">
    <property type="entry name" value="GroEL-like_apical_dom_sf"/>
</dbReference>
<dbReference type="Pfam" id="PF00118">
    <property type="entry name" value="Cpn60_TCP1"/>
    <property type="match status" value="1"/>
</dbReference>
<dbReference type="SUPFAM" id="SSF54849">
    <property type="entry name" value="GroEL-intermediate domain like"/>
    <property type="match status" value="1"/>
</dbReference>
<dbReference type="NCBIfam" id="NF009489">
    <property type="entry name" value="PRK12851.1"/>
    <property type="match status" value="1"/>
</dbReference>
<dbReference type="FunFam" id="3.50.7.10:FF:000001">
    <property type="entry name" value="60 kDa chaperonin"/>
    <property type="match status" value="1"/>
</dbReference>
<keyword evidence="4 6" id="KW-0143">Chaperone</keyword>
<keyword evidence="7" id="KW-0934">Plastid</keyword>